<accession>W4QTD7</accession>
<evidence type="ECO:0000313" key="3">
    <source>
        <dbReference type="Proteomes" id="UP000018896"/>
    </source>
</evidence>
<dbReference type="Proteomes" id="UP000018896">
    <property type="component" value="Unassembled WGS sequence"/>
</dbReference>
<keyword evidence="3" id="KW-1185">Reference proteome</keyword>
<reference evidence="2 3" key="1">
    <citation type="journal article" date="2014" name="Genome Announc.">
        <title>Draft Genome Sequences of Three Alkaliphilic Bacillus Strains, Bacillus wakoensis JCM 9140T, Bacillus akibai JCM 9157T, and Bacillus hemicellulosilyticus JCM 9152T.</title>
        <authorList>
            <person name="Yuki M."/>
            <person name="Oshima K."/>
            <person name="Suda W."/>
            <person name="Oshida Y."/>
            <person name="Kitamura K."/>
            <person name="Iida T."/>
            <person name="Hattori M."/>
            <person name="Ohkuma M."/>
        </authorList>
    </citation>
    <scope>NUCLEOTIDE SEQUENCE [LARGE SCALE GENOMIC DNA]</scope>
    <source>
        <strain evidence="2 3">JCM 9157</strain>
    </source>
</reference>
<dbReference type="EMBL" id="BAUV01000015">
    <property type="protein sequence ID" value="GAE35167.1"/>
    <property type="molecule type" value="Genomic_DNA"/>
</dbReference>
<evidence type="ECO:0000313" key="2">
    <source>
        <dbReference type="EMBL" id="GAE35167.1"/>
    </source>
</evidence>
<dbReference type="AlphaFoldDB" id="W4QTD7"/>
<dbReference type="eggNOG" id="COG4271">
    <property type="taxonomic scope" value="Bacteria"/>
</dbReference>
<protein>
    <recommendedName>
        <fullName evidence="1">CD-NTase-associated protein 12/Pycsar effector protein TIR domain-containing protein</fullName>
    </recommendedName>
</protein>
<dbReference type="InterPro" id="IPR019302">
    <property type="entry name" value="CAP12/PCTIR_TIR_dom"/>
</dbReference>
<sequence length="335" mass="37637">MKPKVFIGSARESIRYVNAIQEQLSYCAEVTPWSAGAFKTLEYPMEALERELTQNDFAVFVFSPDDVINIRGSISFITRDNTLFEMGLFWGRLKRGRVFYIVPDTTPDTSHASGLRLPSDLAALTVLTYQVRTDQNYNAAVNVACGKIQSAIEQLSFFQDPAVLLESALEHTEQDYAIIRLLRTLSKRLLENPSKKYQYLSDSVRSTYKAPPSFFVEGIGVWITEETEDLRGLRQIAGNEGSGKFYDFGVNTNKEASDRILVIDCLLNSEELVLLKSDITFDKTYVLCYPIGNEIVLTVAINGRNALTEEEIDSIFLENHKLLGIINYLFGGASS</sequence>
<dbReference type="RefSeq" id="WP_035664454.1">
    <property type="nucleotide sequence ID" value="NZ_BAUV01000015.1"/>
</dbReference>
<evidence type="ECO:0000259" key="1">
    <source>
        <dbReference type="Pfam" id="PF10137"/>
    </source>
</evidence>
<dbReference type="STRING" id="1236973.JCM9157_2263"/>
<gene>
    <name evidence="2" type="ORF">JCM9157_2263</name>
</gene>
<dbReference type="OrthoDB" id="5497289at2"/>
<dbReference type="Pfam" id="PF10137">
    <property type="entry name" value="CAP12-PCTIR_TIR"/>
    <property type="match status" value="1"/>
</dbReference>
<feature type="domain" description="CD-NTase-associated protein 12/Pycsar effector protein TIR" evidence="1">
    <location>
        <begin position="4"/>
        <end position="129"/>
    </location>
</feature>
<proteinExistence type="predicted"/>
<comment type="caution">
    <text evidence="2">The sequence shown here is derived from an EMBL/GenBank/DDBJ whole genome shotgun (WGS) entry which is preliminary data.</text>
</comment>
<organism evidence="2 3">
    <name type="scientific">Halalkalibacter akibai (strain ATCC 43226 / DSM 21942 / CIP 109018 / JCM 9157 / 1139)</name>
    <name type="common">Bacillus akibai</name>
    <dbReference type="NCBI Taxonomy" id="1236973"/>
    <lineage>
        <taxon>Bacteria</taxon>
        <taxon>Bacillati</taxon>
        <taxon>Bacillota</taxon>
        <taxon>Bacilli</taxon>
        <taxon>Bacillales</taxon>
        <taxon>Bacillaceae</taxon>
        <taxon>Halalkalibacter</taxon>
    </lineage>
</organism>
<name>W4QTD7_HALA3</name>
<dbReference type="GO" id="GO:0050135">
    <property type="term" value="F:NADP+ nucleosidase activity"/>
    <property type="evidence" value="ECO:0007669"/>
    <property type="project" value="InterPro"/>
</dbReference>